<dbReference type="SUPFAM" id="SSF56784">
    <property type="entry name" value="HAD-like"/>
    <property type="match status" value="1"/>
</dbReference>
<accession>A0A542ZKD3</accession>
<evidence type="ECO:0000313" key="1">
    <source>
        <dbReference type="EMBL" id="TQL60804.1"/>
    </source>
</evidence>
<proteinExistence type="predicted"/>
<keyword evidence="1" id="KW-0378">Hydrolase</keyword>
<dbReference type="Gene3D" id="3.40.50.1000">
    <property type="entry name" value="HAD superfamily/HAD-like"/>
    <property type="match status" value="2"/>
</dbReference>
<sequence>MSAGPAPSAAAPTRDNARVTEPETSLLHGYQGVVCDLDGVVYRGHEPVPHAVEALRAAVRSGRRVVYATNNASRTPAQVAAQLSRMGVSLAERDVVTSAQAGAARVRERVGDGARVLAVGGEGVRAALREEGLVATSEAAGAVAVLQGFGADVGWRELAEAAYAVQAGAVWVATNIDATLPTDRGTAPGNGTLVAAVRSATGVDPDVVGKPWTPLYELSARRLDTDASQTLAIGDRLDTDIAGANAAGVDALVVLTGVHGPADLAAAPAEWRPRYVATDLRCLGAGYVAPQKVEDAWACGAAMVRVDAGDAPSIQVVCDGPAEHLLRAALEAAWEAVDRGAVAAESLGEAGMGRWWSRVAERLAGDAESTD</sequence>
<reference evidence="1 2" key="1">
    <citation type="submission" date="2019-06" db="EMBL/GenBank/DDBJ databases">
        <title>Sequencing the genomes of 1000 actinobacteria strains.</title>
        <authorList>
            <person name="Klenk H.-P."/>
        </authorList>
    </citation>
    <scope>NUCLEOTIDE SEQUENCE [LARGE SCALE GENOMIC DNA]</scope>
    <source>
        <strain evidence="1 2">DSM 18082</strain>
    </source>
</reference>
<gene>
    <name evidence="1" type="ORF">FB474_2201</name>
</gene>
<dbReference type="InterPro" id="IPR036412">
    <property type="entry name" value="HAD-like_sf"/>
</dbReference>
<dbReference type="GO" id="GO:0016791">
    <property type="term" value="F:phosphatase activity"/>
    <property type="evidence" value="ECO:0007669"/>
    <property type="project" value="TreeGrafter"/>
</dbReference>
<dbReference type="InterPro" id="IPR023214">
    <property type="entry name" value="HAD_sf"/>
</dbReference>
<dbReference type="NCBIfam" id="TIGR01460">
    <property type="entry name" value="HAD-SF-IIA"/>
    <property type="match status" value="1"/>
</dbReference>
<dbReference type="PANTHER" id="PTHR19288:SF95">
    <property type="entry name" value="D-GLYCEROL 3-PHOSPHATE PHOSPHATASE"/>
    <property type="match status" value="1"/>
</dbReference>
<dbReference type="Pfam" id="PF13344">
    <property type="entry name" value="Hydrolase_6"/>
    <property type="match status" value="1"/>
</dbReference>
<keyword evidence="2" id="KW-1185">Reference proteome</keyword>
<dbReference type="Proteomes" id="UP000319514">
    <property type="component" value="Unassembled WGS sequence"/>
</dbReference>
<dbReference type="InterPro" id="IPR006357">
    <property type="entry name" value="HAD-SF_hydro_IIA"/>
</dbReference>
<dbReference type="AlphaFoldDB" id="A0A542ZKD3"/>
<dbReference type="PANTHER" id="PTHR19288">
    <property type="entry name" value="4-NITROPHENYLPHOSPHATASE-RELATED"/>
    <property type="match status" value="1"/>
</dbReference>
<dbReference type="GO" id="GO:0005737">
    <property type="term" value="C:cytoplasm"/>
    <property type="evidence" value="ECO:0007669"/>
    <property type="project" value="TreeGrafter"/>
</dbReference>
<dbReference type="EMBL" id="VFOQ01000001">
    <property type="protein sequence ID" value="TQL60804.1"/>
    <property type="molecule type" value="Genomic_DNA"/>
</dbReference>
<evidence type="ECO:0000313" key="2">
    <source>
        <dbReference type="Proteomes" id="UP000319514"/>
    </source>
</evidence>
<comment type="caution">
    <text evidence="1">The sequence shown here is derived from an EMBL/GenBank/DDBJ whole genome shotgun (WGS) entry which is preliminary data.</text>
</comment>
<name>A0A542ZKD3_9MICO</name>
<organism evidence="1 2">
    <name type="scientific">Oryzihumus leptocrescens</name>
    <dbReference type="NCBI Taxonomy" id="297536"/>
    <lineage>
        <taxon>Bacteria</taxon>
        <taxon>Bacillati</taxon>
        <taxon>Actinomycetota</taxon>
        <taxon>Actinomycetes</taxon>
        <taxon>Micrococcales</taxon>
        <taxon>Intrasporangiaceae</taxon>
        <taxon>Oryzihumus</taxon>
    </lineage>
</organism>
<protein>
    <submittedName>
        <fullName evidence="1">HAD superfamily hydrolase (TIGR01450 family)</fullName>
    </submittedName>
</protein>
<dbReference type="Pfam" id="PF13242">
    <property type="entry name" value="Hydrolase_like"/>
    <property type="match status" value="1"/>
</dbReference>